<dbReference type="AlphaFoldDB" id="A0A2Y9C4E7"/>
<organism evidence="1 2">
    <name type="scientific">Faecalicatena orotica</name>
    <dbReference type="NCBI Taxonomy" id="1544"/>
    <lineage>
        <taxon>Bacteria</taxon>
        <taxon>Bacillati</taxon>
        <taxon>Bacillota</taxon>
        <taxon>Clostridia</taxon>
        <taxon>Lachnospirales</taxon>
        <taxon>Lachnospiraceae</taxon>
        <taxon>Faecalicatena</taxon>
    </lineage>
</organism>
<reference evidence="1 2" key="1">
    <citation type="submission" date="2018-05" db="EMBL/GenBank/DDBJ databases">
        <title>The Hungate 1000. A catalogue of reference genomes from the rumen microbiome.</title>
        <authorList>
            <person name="Kelly W."/>
        </authorList>
    </citation>
    <scope>NUCLEOTIDE SEQUENCE [LARGE SCALE GENOMIC DNA]</scope>
    <source>
        <strain evidence="1 2">NLAE-zl-C242</strain>
    </source>
</reference>
<proteinExistence type="predicted"/>
<dbReference type="OrthoDB" id="2066668at2"/>
<evidence type="ECO:0000313" key="1">
    <source>
        <dbReference type="EMBL" id="PWJ32458.1"/>
    </source>
</evidence>
<sequence length="177" mass="20795">MNWCTVYYDDTKSSCREYAKLFGQYEGILCKPASEYIGYPLIYEENSAVGFVFESDKDNVPYAVRHIIWRIIMSKKGQYFLAVTGGNRELTAIRCAVEDLEVRGYEVSNVYSKYMFEKYHMELGISAEKIVSDLENGEEQFRIYAKAAQGMSKKELRKMLRNELKEYKKHKKHRRTT</sequence>
<comment type="caution">
    <text evidence="1">The sequence shown here is derived from an EMBL/GenBank/DDBJ whole genome shotgun (WGS) entry which is preliminary data.</text>
</comment>
<dbReference type="Proteomes" id="UP000245845">
    <property type="component" value="Unassembled WGS sequence"/>
</dbReference>
<dbReference type="RefSeq" id="WP_109729781.1">
    <property type="nucleotide sequence ID" value="NZ_BAAACK010000007.1"/>
</dbReference>
<accession>A0A2Y9C4E7</accession>
<keyword evidence="2" id="KW-1185">Reference proteome</keyword>
<gene>
    <name evidence="1" type="ORF">A8806_101749</name>
</gene>
<protein>
    <submittedName>
        <fullName evidence="1">Uncharacterized protein</fullName>
    </submittedName>
</protein>
<evidence type="ECO:0000313" key="2">
    <source>
        <dbReference type="Proteomes" id="UP000245845"/>
    </source>
</evidence>
<dbReference type="EMBL" id="QGDL01000001">
    <property type="protein sequence ID" value="PWJ32458.1"/>
    <property type="molecule type" value="Genomic_DNA"/>
</dbReference>
<name>A0A2Y9C4E7_9FIRM</name>